<comment type="caution">
    <text evidence="3">The sequence shown here is derived from an EMBL/GenBank/DDBJ whole genome shotgun (WGS) entry which is preliminary data.</text>
</comment>
<evidence type="ECO:0000313" key="3">
    <source>
        <dbReference type="EMBL" id="MCH4821655.1"/>
    </source>
</evidence>
<name>A0A9X1V017_9FLAO</name>
<dbReference type="PANTHER" id="PTHR30535:SF34">
    <property type="entry name" value="MOLYBDATE-BINDING PROTEIN MOLA"/>
    <property type="match status" value="1"/>
</dbReference>
<evidence type="ECO:0000256" key="1">
    <source>
        <dbReference type="ARBA" id="ARBA00022729"/>
    </source>
</evidence>
<dbReference type="InterPro" id="IPR002491">
    <property type="entry name" value="ABC_transptr_periplasmic_BD"/>
</dbReference>
<reference evidence="3" key="1">
    <citation type="submission" date="2022-03" db="EMBL/GenBank/DDBJ databases">
        <title>Gramella crocea sp. nov., isolated from activated sludge of a seafood processing plant.</title>
        <authorList>
            <person name="Zhang X."/>
        </authorList>
    </citation>
    <scope>NUCLEOTIDE SEQUENCE</scope>
    <source>
        <strain evidence="3">YJ019</strain>
    </source>
</reference>
<accession>A0A9X1V017</accession>
<dbReference type="InterPro" id="IPR050902">
    <property type="entry name" value="ABC_Transporter_SBP"/>
</dbReference>
<organism evidence="3 4">
    <name type="scientific">Christiangramia lutea</name>
    <dbReference type="NCBI Taxonomy" id="1607951"/>
    <lineage>
        <taxon>Bacteria</taxon>
        <taxon>Pseudomonadati</taxon>
        <taxon>Bacteroidota</taxon>
        <taxon>Flavobacteriia</taxon>
        <taxon>Flavobacteriales</taxon>
        <taxon>Flavobacteriaceae</taxon>
        <taxon>Christiangramia</taxon>
    </lineage>
</organism>
<keyword evidence="1" id="KW-0732">Signal</keyword>
<dbReference type="PROSITE" id="PS50983">
    <property type="entry name" value="FE_B12_PBP"/>
    <property type="match status" value="1"/>
</dbReference>
<keyword evidence="4" id="KW-1185">Reference proteome</keyword>
<protein>
    <submittedName>
        <fullName evidence="3">Helical backbone metal receptor</fullName>
    </submittedName>
</protein>
<dbReference type="AlphaFoldDB" id="A0A9X1V017"/>
<dbReference type="NCBIfam" id="NF038402">
    <property type="entry name" value="TroA_like"/>
    <property type="match status" value="1"/>
</dbReference>
<dbReference type="PANTHER" id="PTHR30535">
    <property type="entry name" value="VITAMIN B12-BINDING PROTEIN"/>
    <property type="match status" value="1"/>
</dbReference>
<dbReference type="Gene3D" id="3.40.50.1980">
    <property type="entry name" value="Nitrogenase molybdenum iron protein domain"/>
    <property type="match status" value="2"/>
</dbReference>
<dbReference type="InterPro" id="IPR054828">
    <property type="entry name" value="Vit_B12_bind_prot"/>
</dbReference>
<sequence>MEFQDQLGRKIELKEFPKRIISLVPSQTELLVDLGLEEYIVGITHYCVHPEYLKKVKTSVGGTKKVNMRKLRDLEPDIILCNKEENTKEMVQELEKVAPVHVSEVKTLHDAYHLMEDYGKIFHCEELAEVMINSMAKKAENLKHLVKDLPKRKVVYFIWNKPLMAAGQGTFINEMLQLNNFENFLLEERYPETNFKELMKSKIDICLLSTEPFPFTKDHKKDFKKISEKVELVNGEYFSWYGSRLLEAMEYFKRLHS</sequence>
<feature type="domain" description="Fe/B12 periplasmic-binding" evidence="2">
    <location>
        <begin position="19"/>
        <end position="257"/>
    </location>
</feature>
<dbReference type="Proteomes" id="UP001139226">
    <property type="component" value="Unassembled WGS sequence"/>
</dbReference>
<evidence type="ECO:0000259" key="2">
    <source>
        <dbReference type="PROSITE" id="PS50983"/>
    </source>
</evidence>
<dbReference type="EMBL" id="JAKVTV010000001">
    <property type="protein sequence ID" value="MCH4821655.1"/>
    <property type="molecule type" value="Genomic_DNA"/>
</dbReference>
<dbReference type="Pfam" id="PF01497">
    <property type="entry name" value="Peripla_BP_2"/>
    <property type="match status" value="1"/>
</dbReference>
<dbReference type="SUPFAM" id="SSF53807">
    <property type="entry name" value="Helical backbone' metal receptor"/>
    <property type="match status" value="1"/>
</dbReference>
<proteinExistence type="predicted"/>
<gene>
    <name evidence="3" type="ORF">ML462_00580</name>
</gene>
<keyword evidence="3" id="KW-0675">Receptor</keyword>
<evidence type="ECO:0000313" key="4">
    <source>
        <dbReference type="Proteomes" id="UP001139226"/>
    </source>
</evidence>